<feature type="signal peptide" evidence="5">
    <location>
        <begin position="1"/>
        <end position="22"/>
    </location>
</feature>
<keyword evidence="8" id="KW-1185">Reference proteome</keyword>
<protein>
    <recommendedName>
        <fullName evidence="2">mannan endo-1,4-beta-mannosidase</fullName>
        <ecNumber evidence="2">3.2.1.78</ecNumber>
    </recommendedName>
</protein>
<organism evidence="7 8">
    <name type="scientific">Cellvibrio japonicus (strain Ueda107)</name>
    <name type="common">Pseudomonas fluorescens subsp. cellulosa</name>
    <dbReference type="NCBI Taxonomy" id="498211"/>
    <lineage>
        <taxon>Bacteria</taxon>
        <taxon>Pseudomonadati</taxon>
        <taxon>Pseudomonadota</taxon>
        <taxon>Gammaproteobacteria</taxon>
        <taxon>Cellvibrionales</taxon>
        <taxon>Cellvibrionaceae</taxon>
        <taxon>Cellvibrio</taxon>
    </lineage>
</organism>
<dbReference type="AlphaFoldDB" id="B3PGI9"/>
<dbReference type="InterPro" id="IPR001547">
    <property type="entry name" value="Glyco_hydro_5"/>
</dbReference>
<reference evidence="7 8" key="1">
    <citation type="journal article" date="2008" name="J. Bacteriol.">
        <title>Insights into plant cell wall degradation from the genome sequence of the soil bacterium Cellvibrio japonicus.</title>
        <authorList>
            <person name="Deboy R.T."/>
            <person name="Mongodin E.F."/>
            <person name="Fouts D.E."/>
            <person name="Tailford L.E."/>
            <person name="Khouri H."/>
            <person name="Emerson J.B."/>
            <person name="Mohamoud Y."/>
            <person name="Watkins K."/>
            <person name="Henrissat B."/>
            <person name="Gilbert H.J."/>
            <person name="Nelson K.E."/>
        </authorList>
    </citation>
    <scope>NUCLEOTIDE SEQUENCE [LARGE SCALE GENOMIC DNA]</scope>
    <source>
        <strain evidence="7 8">Ueda107</strain>
    </source>
</reference>
<dbReference type="RefSeq" id="WP_012485927.1">
    <property type="nucleotide sequence ID" value="NC_010995.1"/>
</dbReference>
<evidence type="ECO:0000313" key="8">
    <source>
        <dbReference type="Proteomes" id="UP000001036"/>
    </source>
</evidence>
<sequence>MIAFALRAFGACLLLLGLAACAPEPAATAPEKMPSPDTSTAKSDTQGAEFVRVQGRQFVLDGKAYYPVGVNFWFGAYLGAEGEQGDRTRLLKELDLLHSLGVNNLRVLAVSEDSELVRAVRPAIVNAKGEFNESLLQGLDFLLAEMAKRNMTAVLYLNNFWQWSGGMSQYVAWHKGTPVLDPDVTGEWNAFMQNSAEFYRIADAQVRYHQVIKTLTGRVNSITGIAYHQDPTIMSWQLANEPRPGSDADGRPNVEVYIQWIKTTARLLHQLAPQQLVSTGSEGVMGSIGDPAVYVAAHELPEVDYLTFHMWAKNWGWFDAKNPAATFTGSLEKAAAYIDTHIDIANRLGKPTVLEEFGLDRDGGAFAADSGTQYRDIYYQTVFNQLHERAVAGDAIAGYNIWAWGGYGRSQRADFIWQPGDDFMGDPPQEPQGLNSVLASDASTLAIIKQSTADFASLAVTEKTALP</sequence>
<evidence type="ECO:0000256" key="2">
    <source>
        <dbReference type="ARBA" id="ARBA00012706"/>
    </source>
</evidence>
<name>B3PGI9_CELJU</name>
<dbReference type="EC" id="3.2.1.78" evidence="2"/>
<gene>
    <name evidence="7" type="primary">man5D</name>
    <name evidence="7" type="ordered locus">CJA_0244</name>
</gene>
<dbReference type="EMBL" id="CP000934">
    <property type="protein sequence ID" value="ACE83583.1"/>
    <property type="molecule type" value="Genomic_DNA"/>
</dbReference>
<proteinExistence type="predicted"/>
<dbReference type="InterPro" id="IPR045053">
    <property type="entry name" value="MAN-like"/>
</dbReference>
<keyword evidence="4 7" id="KW-0326">Glycosidase</keyword>
<dbReference type="InterPro" id="IPR017853">
    <property type="entry name" value="GH"/>
</dbReference>
<comment type="catalytic activity">
    <reaction evidence="1">
        <text>Random hydrolysis of (1-&gt;4)-beta-D-mannosidic linkages in mannans, galactomannans and glucomannans.</text>
        <dbReference type="EC" id="3.2.1.78"/>
    </reaction>
</comment>
<evidence type="ECO:0000256" key="5">
    <source>
        <dbReference type="SAM" id="SignalP"/>
    </source>
</evidence>
<feature type="chain" id="PRO_5002796535" description="mannan endo-1,4-beta-mannosidase" evidence="5">
    <location>
        <begin position="23"/>
        <end position="467"/>
    </location>
</feature>
<dbReference type="Gene3D" id="3.20.20.80">
    <property type="entry name" value="Glycosidases"/>
    <property type="match status" value="1"/>
</dbReference>
<evidence type="ECO:0000313" key="7">
    <source>
        <dbReference type="EMBL" id="ACE83583.1"/>
    </source>
</evidence>
<dbReference type="PANTHER" id="PTHR31451">
    <property type="match status" value="1"/>
</dbReference>
<dbReference type="KEGG" id="cja:CJA_0244"/>
<dbReference type="STRING" id="498211.CJA_0244"/>
<dbReference type="Pfam" id="PF26410">
    <property type="entry name" value="GH5_mannosidase"/>
    <property type="match status" value="1"/>
</dbReference>
<dbReference type="eggNOG" id="COG3934">
    <property type="taxonomic scope" value="Bacteria"/>
</dbReference>
<dbReference type="HOGENOM" id="CLU_031603_2_0_6"/>
<dbReference type="GO" id="GO:0016985">
    <property type="term" value="F:mannan endo-1,4-beta-mannosidase activity"/>
    <property type="evidence" value="ECO:0007669"/>
    <property type="project" value="TreeGrafter"/>
</dbReference>
<dbReference type="PROSITE" id="PS51257">
    <property type="entry name" value="PROKAR_LIPOPROTEIN"/>
    <property type="match status" value="1"/>
</dbReference>
<accession>B3PGI9</accession>
<dbReference type="PANTHER" id="PTHR31451:SF40">
    <property type="entry name" value="GLYCOSIDE HYDROLASE FAMILY 5 DOMAIN-CONTAINING PROTEIN"/>
    <property type="match status" value="1"/>
</dbReference>
<keyword evidence="3 7" id="KW-0378">Hydrolase</keyword>
<dbReference type="CAZy" id="GH5">
    <property type="family name" value="Glycoside Hydrolase Family 5"/>
</dbReference>
<feature type="domain" description="Glycoside hydrolase family 5" evidence="6">
    <location>
        <begin position="49"/>
        <end position="456"/>
    </location>
</feature>
<evidence type="ECO:0000256" key="3">
    <source>
        <dbReference type="ARBA" id="ARBA00022801"/>
    </source>
</evidence>
<keyword evidence="5" id="KW-0732">Signal</keyword>
<evidence type="ECO:0000256" key="4">
    <source>
        <dbReference type="ARBA" id="ARBA00023295"/>
    </source>
</evidence>
<evidence type="ECO:0000256" key="1">
    <source>
        <dbReference type="ARBA" id="ARBA00001678"/>
    </source>
</evidence>
<dbReference type="Proteomes" id="UP000001036">
    <property type="component" value="Chromosome"/>
</dbReference>
<evidence type="ECO:0000259" key="6">
    <source>
        <dbReference type="Pfam" id="PF26410"/>
    </source>
</evidence>
<dbReference type="SUPFAM" id="SSF51445">
    <property type="entry name" value="(Trans)glycosidases"/>
    <property type="match status" value="1"/>
</dbReference>